<proteinExistence type="predicted"/>
<evidence type="ECO:0000313" key="3">
    <source>
        <dbReference type="Proteomes" id="UP000233535"/>
    </source>
</evidence>
<dbReference type="NCBIfam" id="TIGR03519">
    <property type="entry name" value="T9SS_PorP_fam"/>
    <property type="match status" value="1"/>
</dbReference>
<dbReference type="Proteomes" id="UP000233535">
    <property type="component" value="Unassembled WGS sequence"/>
</dbReference>
<feature type="chain" id="PRO_5014749087" description="Type IX secretion system membrane protein PorP/SprF" evidence="1">
    <location>
        <begin position="18"/>
        <end position="345"/>
    </location>
</feature>
<protein>
    <recommendedName>
        <fullName evidence="4">Type IX secretion system membrane protein PorP/SprF</fullName>
    </recommendedName>
</protein>
<keyword evidence="3" id="KW-1185">Reference proteome</keyword>
<gene>
    <name evidence="2" type="ORF">BZG02_16900</name>
</gene>
<reference evidence="2 3" key="1">
    <citation type="journal article" date="2017" name="Front. Microbiol.">
        <title>Labilibaculum manganireducens gen. nov., sp. nov. and Labilibaculum filiforme sp. nov., Novel Bacteroidetes Isolated from Subsurface Sediments of the Baltic Sea.</title>
        <authorList>
            <person name="Vandieken V."/>
            <person name="Marshall I.P."/>
            <person name="Niemann H."/>
            <person name="Engelen B."/>
            <person name="Cypionka H."/>
        </authorList>
    </citation>
    <scope>NUCLEOTIDE SEQUENCE [LARGE SCALE GENOMIC DNA]</scope>
    <source>
        <strain evidence="2 3">59.16B</strain>
    </source>
</reference>
<evidence type="ECO:0008006" key="4">
    <source>
        <dbReference type="Google" id="ProtNLM"/>
    </source>
</evidence>
<evidence type="ECO:0000313" key="2">
    <source>
        <dbReference type="EMBL" id="PKQ61122.1"/>
    </source>
</evidence>
<dbReference type="InterPro" id="IPR019861">
    <property type="entry name" value="PorP/SprF_Bacteroidetes"/>
</dbReference>
<dbReference type="RefSeq" id="WP_281253706.1">
    <property type="nucleotide sequence ID" value="NZ_MVDD01000017.1"/>
</dbReference>
<comment type="caution">
    <text evidence="2">The sequence shown here is derived from an EMBL/GenBank/DDBJ whole genome shotgun (WGS) entry which is preliminary data.</text>
</comment>
<dbReference type="Pfam" id="PF11751">
    <property type="entry name" value="PorP_SprF"/>
    <property type="match status" value="1"/>
</dbReference>
<name>A0A2N3HSU3_9BACT</name>
<dbReference type="EMBL" id="MVDD01000017">
    <property type="protein sequence ID" value="PKQ61122.1"/>
    <property type="molecule type" value="Genomic_DNA"/>
</dbReference>
<evidence type="ECO:0000256" key="1">
    <source>
        <dbReference type="SAM" id="SignalP"/>
    </source>
</evidence>
<keyword evidence="1" id="KW-0732">Signal</keyword>
<sequence>MCSICLFAFFSIKIVSAQDYKFSLFDQNRTYFNPAFTGMEKGLIRTNFVYRRQWLNFPGEFSTKHFNIDWKNYSSSGFGVFLLSDIEGESLLTTNSIGGQYSWRGTLDKYSGAFFQLGLAASYNEKKIDISKLTFSDQLDEIYGKIYGSSFVADQNKRNYIDFSVGGLVSFRTEGVFGNAFTHIVGIAFHHITQPNESFQGQKEKMPMKFTIHVQSEYVTQVFSINRRDKLSFMPWVLYEKRGESVLNDQATNSMNIGIDITSDPAVIGVSYKSHLNGHSDTDYTALVFKAGTKIYGSNKNIIYRMFYAYELAINNYTRYTRNSHEIGLSADIYFKRRRKCINHF</sequence>
<organism evidence="2 3">
    <name type="scientific">Labilibaculum filiforme</name>
    <dbReference type="NCBI Taxonomy" id="1940526"/>
    <lineage>
        <taxon>Bacteria</taxon>
        <taxon>Pseudomonadati</taxon>
        <taxon>Bacteroidota</taxon>
        <taxon>Bacteroidia</taxon>
        <taxon>Marinilabiliales</taxon>
        <taxon>Marinifilaceae</taxon>
        <taxon>Labilibaculum</taxon>
    </lineage>
</organism>
<accession>A0A2N3HSU3</accession>
<dbReference type="AlphaFoldDB" id="A0A2N3HSU3"/>
<feature type="signal peptide" evidence="1">
    <location>
        <begin position="1"/>
        <end position="17"/>
    </location>
</feature>